<dbReference type="Pfam" id="PF23560">
    <property type="entry name" value="GBD_Hemicentin"/>
    <property type="match status" value="1"/>
</dbReference>
<sequence>MANLNLFVRLVWLLTVNYGVCSSEAWTSENNLEELEDDIPRFPYARETKTTHRMTLYSENDGRKTSNIDDIVAGIIKEAELSNPVVLRSWRVNPPPTDHKTVSVDSTVVNLLVEVHSKGVSPRFQVYDPTGEVVSPTDDRNITMEVNSNRLKIMKIKHPITGDWLIRFPSKRHEYNVTIRGSSMIQFRCRFINGWGIPLSGRPIVASNVTLRIELLGGEDVNILTEVTLMTLVGTTILTRPLGKARGRRHRTYAAHIRIPGEDFRVGIRGLDMRSNVIERTLMNPIVPDGIKLSLKALTPGTVQTGGSYVLQYRIVNDGTGAGNFTVTALSDTPYLTFTVTPDCVYLKAGDHAQGNVTVHVSEYAVPGTKSDVIVRATNTSGNFQFSSREVSIVSPPNDEDTHAPAFSTTNIIDNCDSAQSSTWEVIFQVQDDESGIHKVDVDDHTVSTITMETFDDGQANMPVKGHLSIQCSRKEVTVIVDDVEGNEGRFLVTHGRHQGTTSSYVSIKGEMSSEAHITAICTGILAGCLFLTILVTVTIQIKMRLTHRRNVVYAKTENKVPCTSRRMDMQVF</sequence>
<gene>
    <name evidence="5" type="ORF">KP79_PYT04906</name>
</gene>
<protein>
    <submittedName>
        <fullName evidence="5">Uncharacterized protein</fullName>
    </submittedName>
</protein>
<evidence type="ECO:0000259" key="4">
    <source>
        <dbReference type="Pfam" id="PF23619"/>
    </source>
</evidence>
<dbReference type="PANTHER" id="PTHR14905">
    <property type="entry name" value="NG37"/>
    <property type="match status" value="1"/>
</dbReference>
<dbReference type="AlphaFoldDB" id="A0A210PGT4"/>
<dbReference type="Proteomes" id="UP000242188">
    <property type="component" value="Unassembled WGS sequence"/>
</dbReference>
<evidence type="ECO:0000256" key="2">
    <source>
        <dbReference type="SAM" id="SignalP"/>
    </source>
</evidence>
<keyword evidence="6" id="KW-1185">Reference proteome</keyword>
<keyword evidence="2" id="KW-0732">Signal</keyword>
<evidence type="ECO:0000259" key="3">
    <source>
        <dbReference type="Pfam" id="PF23560"/>
    </source>
</evidence>
<feature type="chain" id="PRO_5012623028" evidence="2">
    <location>
        <begin position="23"/>
        <end position="573"/>
    </location>
</feature>
<accession>A0A210PGT4</accession>
<evidence type="ECO:0000313" key="6">
    <source>
        <dbReference type="Proteomes" id="UP000242188"/>
    </source>
</evidence>
<dbReference type="EMBL" id="NEDP02076713">
    <property type="protein sequence ID" value="OWF35698.1"/>
    <property type="molecule type" value="Genomic_DNA"/>
</dbReference>
<keyword evidence="1" id="KW-0472">Membrane</keyword>
<dbReference type="OrthoDB" id="6149876at2759"/>
<proteinExistence type="predicted"/>
<comment type="caution">
    <text evidence="5">The sequence shown here is derived from an EMBL/GenBank/DDBJ whole genome shotgun (WGS) entry which is preliminary data.</text>
</comment>
<feature type="signal peptide" evidence="2">
    <location>
        <begin position="1"/>
        <end position="22"/>
    </location>
</feature>
<feature type="transmembrane region" description="Helical" evidence="1">
    <location>
        <begin position="518"/>
        <end position="540"/>
    </location>
</feature>
<keyword evidence="1" id="KW-1133">Transmembrane helix</keyword>
<dbReference type="PANTHER" id="PTHR14905:SF7">
    <property type="entry name" value="VON WILLEBRAND FACTOR A DOMAIN-CONTAINING PROTEIN 7"/>
    <property type="match status" value="1"/>
</dbReference>
<feature type="domain" description="Hemicentin/VWA7 galactose-binding" evidence="3">
    <location>
        <begin position="93"/>
        <end position="183"/>
    </location>
</feature>
<keyword evidence="1" id="KW-0812">Transmembrane</keyword>
<dbReference type="Pfam" id="PF23619">
    <property type="entry name" value="Ig_VWA7"/>
    <property type="match status" value="1"/>
</dbReference>
<evidence type="ECO:0000256" key="1">
    <source>
        <dbReference type="SAM" id="Phobius"/>
    </source>
</evidence>
<evidence type="ECO:0000313" key="5">
    <source>
        <dbReference type="EMBL" id="OWF35698.1"/>
    </source>
</evidence>
<organism evidence="5 6">
    <name type="scientific">Mizuhopecten yessoensis</name>
    <name type="common">Japanese scallop</name>
    <name type="synonym">Patinopecten yessoensis</name>
    <dbReference type="NCBI Taxonomy" id="6573"/>
    <lineage>
        <taxon>Eukaryota</taxon>
        <taxon>Metazoa</taxon>
        <taxon>Spiralia</taxon>
        <taxon>Lophotrochozoa</taxon>
        <taxon>Mollusca</taxon>
        <taxon>Bivalvia</taxon>
        <taxon>Autobranchia</taxon>
        <taxon>Pteriomorphia</taxon>
        <taxon>Pectinida</taxon>
        <taxon>Pectinoidea</taxon>
        <taxon>Pectinidae</taxon>
        <taxon>Mizuhopecten</taxon>
    </lineage>
</organism>
<dbReference type="Gene3D" id="2.60.40.10">
    <property type="entry name" value="Immunoglobulins"/>
    <property type="match status" value="1"/>
</dbReference>
<dbReference type="InterPro" id="IPR056475">
    <property type="entry name" value="GBD_Hemicentin/VWA7"/>
</dbReference>
<name>A0A210PGT4_MIZYE</name>
<dbReference type="InterPro" id="IPR052577">
    <property type="entry name" value="VWA7"/>
</dbReference>
<reference evidence="5 6" key="1">
    <citation type="journal article" date="2017" name="Nat. Ecol. Evol.">
        <title>Scallop genome provides insights into evolution of bilaterian karyotype and development.</title>
        <authorList>
            <person name="Wang S."/>
            <person name="Zhang J."/>
            <person name="Jiao W."/>
            <person name="Li J."/>
            <person name="Xun X."/>
            <person name="Sun Y."/>
            <person name="Guo X."/>
            <person name="Huan P."/>
            <person name="Dong B."/>
            <person name="Zhang L."/>
            <person name="Hu X."/>
            <person name="Sun X."/>
            <person name="Wang J."/>
            <person name="Zhao C."/>
            <person name="Wang Y."/>
            <person name="Wang D."/>
            <person name="Huang X."/>
            <person name="Wang R."/>
            <person name="Lv J."/>
            <person name="Li Y."/>
            <person name="Zhang Z."/>
            <person name="Liu B."/>
            <person name="Lu W."/>
            <person name="Hui Y."/>
            <person name="Liang J."/>
            <person name="Zhou Z."/>
            <person name="Hou R."/>
            <person name="Li X."/>
            <person name="Liu Y."/>
            <person name="Li H."/>
            <person name="Ning X."/>
            <person name="Lin Y."/>
            <person name="Zhao L."/>
            <person name="Xing Q."/>
            <person name="Dou J."/>
            <person name="Li Y."/>
            <person name="Mao J."/>
            <person name="Guo H."/>
            <person name="Dou H."/>
            <person name="Li T."/>
            <person name="Mu C."/>
            <person name="Jiang W."/>
            <person name="Fu Q."/>
            <person name="Fu X."/>
            <person name="Miao Y."/>
            <person name="Liu J."/>
            <person name="Yu Q."/>
            <person name="Li R."/>
            <person name="Liao H."/>
            <person name="Li X."/>
            <person name="Kong Y."/>
            <person name="Jiang Z."/>
            <person name="Chourrout D."/>
            <person name="Li R."/>
            <person name="Bao Z."/>
        </authorList>
    </citation>
    <scope>NUCLEOTIDE SEQUENCE [LARGE SCALE GENOMIC DNA]</scope>
    <source>
        <strain evidence="5 6">PY_sf001</strain>
    </source>
</reference>
<dbReference type="InterPro" id="IPR057615">
    <property type="entry name" value="Ig_VWA7"/>
</dbReference>
<feature type="domain" description="VWA7 Ig-like" evidence="4">
    <location>
        <begin position="295"/>
        <end position="383"/>
    </location>
</feature>
<dbReference type="InterPro" id="IPR013783">
    <property type="entry name" value="Ig-like_fold"/>
</dbReference>